<feature type="domain" description="Thioredoxin" evidence="5">
    <location>
        <begin position="4"/>
        <end position="168"/>
    </location>
</feature>
<evidence type="ECO:0000256" key="4">
    <source>
        <dbReference type="ARBA" id="ARBA00023284"/>
    </source>
</evidence>
<keyword evidence="1 6" id="KW-0575">Peroxidase</keyword>
<dbReference type="PROSITE" id="PS51354">
    <property type="entry name" value="GLUTAREDOXIN_2"/>
    <property type="match status" value="1"/>
</dbReference>
<dbReference type="PROSITE" id="PS51352">
    <property type="entry name" value="THIOREDOXIN_2"/>
    <property type="match status" value="1"/>
</dbReference>
<dbReference type="PROSITE" id="PS00195">
    <property type="entry name" value="GLUTAREDOXIN_1"/>
    <property type="match status" value="1"/>
</dbReference>
<accession>A0A1J5PBL5</accession>
<dbReference type="InterPro" id="IPR037944">
    <property type="entry name" value="PRX5-like"/>
</dbReference>
<keyword evidence="4" id="KW-0676">Redox-active center</keyword>
<reference evidence="6" key="1">
    <citation type="submission" date="2016-10" db="EMBL/GenBank/DDBJ databases">
        <title>Sequence of Gallionella enrichment culture.</title>
        <authorList>
            <person name="Poehlein A."/>
            <person name="Muehling M."/>
            <person name="Daniel R."/>
        </authorList>
    </citation>
    <scope>NUCLEOTIDE SEQUENCE</scope>
</reference>
<dbReference type="GO" id="GO:0045454">
    <property type="term" value="P:cell redox homeostasis"/>
    <property type="evidence" value="ECO:0007669"/>
    <property type="project" value="TreeGrafter"/>
</dbReference>
<dbReference type="GO" id="GO:0042744">
    <property type="term" value="P:hydrogen peroxide catabolic process"/>
    <property type="evidence" value="ECO:0007669"/>
    <property type="project" value="TreeGrafter"/>
</dbReference>
<dbReference type="InterPro" id="IPR013740">
    <property type="entry name" value="Redoxin"/>
</dbReference>
<dbReference type="SUPFAM" id="SSF52833">
    <property type="entry name" value="Thioredoxin-like"/>
    <property type="match status" value="1"/>
</dbReference>
<protein>
    <submittedName>
        <fullName evidence="6">Hybrid peroxiredoxin hyPrx5</fullName>
        <ecNumber evidence="6">1.11.1.15</ecNumber>
    </submittedName>
</protein>
<keyword evidence="2 6" id="KW-0560">Oxidoreductase</keyword>
<dbReference type="CDD" id="cd03013">
    <property type="entry name" value="PRX5_like"/>
    <property type="match status" value="1"/>
</dbReference>
<evidence type="ECO:0000259" key="5">
    <source>
        <dbReference type="PROSITE" id="PS51352"/>
    </source>
</evidence>
<dbReference type="PANTHER" id="PTHR10430:SF16">
    <property type="entry name" value="PEROXIREDOXIN-5, MITOCHONDRIAL"/>
    <property type="match status" value="1"/>
</dbReference>
<evidence type="ECO:0000313" key="6">
    <source>
        <dbReference type="EMBL" id="OIQ69057.1"/>
    </source>
</evidence>
<dbReference type="InterPro" id="IPR014025">
    <property type="entry name" value="Glutaredoxin_subgr"/>
</dbReference>
<dbReference type="GO" id="GO:0034599">
    <property type="term" value="P:cellular response to oxidative stress"/>
    <property type="evidence" value="ECO:0007669"/>
    <property type="project" value="InterPro"/>
</dbReference>
<dbReference type="PANTHER" id="PTHR10430">
    <property type="entry name" value="PEROXIREDOXIN"/>
    <property type="match status" value="1"/>
</dbReference>
<evidence type="ECO:0000256" key="3">
    <source>
        <dbReference type="ARBA" id="ARBA00023157"/>
    </source>
</evidence>
<dbReference type="EC" id="1.11.1.15" evidence="6"/>
<dbReference type="Gene3D" id="3.40.30.10">
    <property type="entry name" value="Glutaredoxin"/>
    <property type="match status" value="2"/>
</dbReference>
<keyword evidence="3" id="KW-1015">Disulfide bond</keyword>
<gene>
    <name evidence="6" type="ORF">GALL_493430</name>
</gene>
<dbReference type="EMBL" id="MLJW01004941">
    <property type="protein sequence ID" value="OIQ69057.1"/>
    <property type="molecule type" value="Genomic_DNA"/>
</dbReference>
<dbReference type="InterPro" id="IPR036249">
    <property type="entry name" value="Thioredoxin-like_sf"/>
</dbReference>
<proteinExistence type="predicted"/>
<dbReference type="AlphaFoldDB" id="A0A1J5PBL5"/>
<dbReference type="PRINTS" id="PR00160">
    <property type="entry name" value="GLUTAREDOXIN"/>
</dbReference>
<comment type="caution">
    <text evidence="6">The sequence shown here is derived from an EMBL/GenBank/DDBJ whole genome shotgun (WGS) entry which is preliminary data.</text>
</comment>
<dbReference type="InterPro" id="IPR002109">
    <property type="entry name" value="Glutaredoxin"/>
</dbReference>
<dbReference type="InterPro" id="IPR013766">
    <property type="entry name" value="Thioredoxin_domain"/>
</dbReference>
<organism evidence="6">
    <name type="scientific">mine drainage metagenome</name>
    <dbReference type="NCBI Taxonomy" id="410659"/>
    <lineage>
        <taxon>unclassified sequences</taxon>
        <taxon>metagenomes</taxon>
        <taxon>ecological metagenomes</taxon>
    </lineage>
</organism>
<sequence length="244" mass="26885">MLKSREGQKVPDVTFPIRVHGEWQKVSSDALFKGKTVVLFALPGAFTPTCSRTHLPRFNELASVFKANGIDSVICLSVNDPFVMETWKEEQHAEGIYFLPDGNGEFSAGMGLLVDKSEIGLGKRSWRYSMLVKDGLIKKMFIEPQEPGDPFKVSDADTMLKYVNPKASAPPRVTLFSKPGCPHCARARKMLSDKGYRFEEIELGSHGISYSSLQAVSGRGTTPQVYIDGQHIGGADDLASWLAK</sequence>
<evidence type="ECO:0000256" key="2">
    <source>
        <dbReference type="ARBA" id="ARBA00023002"/>
    </source>
</evidence>
<evidence type="ECO:0000256" key="1">
    <source>
        <dbReference type="ARBA" id="ARBA00022559"/>
    </source>
</evidence>
<dbReference type="InterPro" id="IPR011767">
    <property type="entry name" value="GLR_AS"/>
</dbReference>
<dbReference type="GO" id="GO:0005737">
    <property type="term" value="C:cytoplasm"/>
    <property type="evidence" value="ECO:0007669"/>
    <property type="project" value="TreeGrafter"/>
</dbReference>
<name>A0A1J5PBL5_9ZZZZ</name>
<dbReference type="GO" id="GO:0008379">
    <property type="term" value="F:thioredoxin peroxidase activity"/>
    <property type="evidence" value="ECO:0007669"/>
    <property type="project" value="InterPro"/>
</dbReference>
<dbReference type="Pfam" id="PF08534">
    <property type="entry name" value="Redoxin"/>
    <property type="match status" value="1"/>
</dbReference>
<dbReference type="Pfam" id="PF00462">
    <property type="entry name" value="Glutaredoxin"/>
    <property type="match status" value="1"/>
</dbReference>